<evidence type="ECO:0000256" key="1">
    <source>
        <dbReference type="ARBA" id="ARBA00004651"/>
    </source>
</evidence>
<comment type="subcellular location">
    <subcellularLocation>
        <location evidence="1">Cell membrane</location>
        <topology evidence="1">Multi-pass membrane protein</topology>
    </subcellularLocation>
</comment>
<feature type="transmembrane region" description="Helical" evidence="6">
    <location>
        <begin position="375"/>
        <end position="396"/>
    </location>
</feature>
<evidence type="ECO:0000256" key="2">
    <source>
        <dbReference type="ARBA" id="ARBA00022475"/>
    </source>
</evidence>
<dbReference type="AlphaFoldDB" id="A0AAN0LL88"/>
<gene>
    <name evidence="7" type="ORF">QYQ95_13940</name>
</gene>
<organism evidence="7 8">
    <name type="scientific">Vibrio cyclitrophicus ZF270</name>
    <dbReference type="NCBI Taxonomy" id="1136176"/>
    <lineage>
        <taxon>Bacteria</taxon>
        <taxon>Pseudomonadati</taxon>
        <taxon>Pseudomonadota</taxon>
        <taxon>Gammaproteobacteria</taxon>
        <taxon>Vibrionales</taxon>
        <taxon>Vibrionaceae</taxon>
        <taxon>Vibrio</taxon>
    </lineage>
</organism>
<evidence type="ECO:0000256" key="4">
    <source>
        <dbReference type="ARBA" id="ARBA00022989"/>
    </source>
</evidence>
<dbReference type="PANTHER" id="PTHR30250:SF11">
    <property type="entry name" value="O-ANTIGEN TRANSPORTER-RELATED"/>
    <property type="match status" value="1"/>
</dbReference>
<dbReference type="EMBL" id="CP135176">
    <property type="protein sequence ID" value="WZS85525.1"/>
    <property type="molecule type" value="Genomic_DNA"/>
</dbReference>
<feature type="transmembrane region" description="Helical" evidence="6">
    <location>
        <begin position="111"/>
        <end position="131"/>
    </location>
</feature>
<feature type="transmembrane region" description="Helical" evidence="6">
    <location>
        <begin position="243"/>
        <end position="265"/>
    </location>
</feature>
<dbReference type="Proteomes" id="UP001441914">
    <property type="component" value="Chromosome 1"/>
</dbReference>
<dbReference type="GO" id="GO:0005886">
    <property type="term" value="C:plasma membrane"/>
    <property type="evidence" value="ECO:0007669"/>
    <property type="project" value="UniProtKB-SubCell"/>
</dbReference>
<accession>A0AAN0LL88</accession>
<reference evidence="7 8" key="1">
    <citation type="journal article" date="2024" name="Elife">
        <title>Polysaccharide breakdown products drive degradation-dispersal cycles of foraging bacteria through changes in metabolism and motility.</title>
        <authorList>
            <person name="Stubbusch A.K."/>
            <person name="Keegstra J.M."/>
            <person name="Schwartzman J."/>
            <person name="Pontrelli S."/>
            <person name="Clerc E.E."/>
            <person name="Stocker R."/>
            <person name="Magnabosco C."/>
            <person name="Schubert O.T."/>
            <person name="Ackermann M."/>
            <person name="D'Souza G.G."/>
        </authorList>
    </citation>
    <scope>NUCLEOTIDE SEQUENCE [LARGE SCALE GENOMIC DNA]</scope>
    <source>
        <strain evidence="7 8">ZF270</strain>
    </source>
</reference>
<name>A0AAN0LL88_9VIBR</name>
<keyword evidence="8" id="KW-1185">Reference proteome</keyword>
<sequence>MKINNSYISNIIWLFIDKFFLLFGGLVVTVIVAKFLGPDLVGVISYGITLGGIALTISQWGGTHTIYNVATRKPESAISLIKSTEKKRLVLYIFVWVFISFWVVYTHGTNYQSLIIISMVLSSVFLSLDLYQYYNNANLRSKYNARSSMISKSISMLIRITMVYFEAEVWLFVLPYFIEAFLIYQLRKMSIEEKIFVKNSRYSDFYLKSGVSLVSSSILIYIYSKINEIILAEYLSFEDVGFYTIAFVLSSAWTFIPLSIGISLMTKPLKNKNNDSIDYAFPLLSMIVVSVPILFFVWLYSDFILDITFGQEYTKSSELLFILCCSTLLTSLGYVNNRLITSFKGGGRYLLWKSIVSVFVSIIMSLFFINKYGLIGASYSFLLIEFLNLTIFNYFFSKGSILRIHSKIFISTKQIRFYVE</sequence>
<feature type="transmembrane region" description="Helical" evidence="6">
    <location>
        <begin position="319"/>
        <end position="337"/>
    </location>
</feature>
<keyword evidence="3 6" id="KW-0812">Transmembrane</keyword>
<feature type="transmembrane region" description="Helical" evidence="6">
    <location>
        <begin position="43"/>
        <end position="69"/>
    </location>
</feature>
<evidence type="ECO:0000256" key="3">
    <source>
        <dbReference type="ARBA" id="ARBA00022692"/>
    </source>
</evidence>
<keyword evidence="4 6" id="KW-1133">Transmembrane helix</keyword>
<proteinExistence type="predicted"/>
<feature type="transmembrane region" description="Helical" evidence="6">
    <location>
        <begin position="277"/>
        <end position="299"/>
    </location>
</feature>
<feature type="transmembrane region" description="Helical" evidence="6">
    <location>
        <begin position="12"/>
        <end position="37"/>
    </location>
</feature>
<dbReference type="InterPro" id="IPR050833">
    <property type="entry name" value="Poly_Biosynth_Transport"/>
</dbReference>
<dbReference type="PANTHER" id="PTHR30250">
    <property type="entry name" value="PST FAMILY PREDICTED COLANIC ACID TRANSPORTER"/>
    <property type="match status" value="1"/>
</dbReference>
<evidence type="ECO:0000256" key="5">
    <source>
        <dbReference type="ARBA" id="ARBA00023136"/>
    </source>
</evidence>
<evidence type="ECO:0000313" key="8">
    <source>
        <dbReference type="Proteomes" id="UP001441914"/>
    </source>
</evidence>
<feature type="transmembrane region" description="Helical" evidence="6">
    <location>
        <begin position="167"/>
        <end position="184"/>
    </location>
</feature>
<feature type="transmembrane region" description="Helical" evidence="6">
    <location>
        <begin position="349"/>
        <end position="369"/>
    </location>
</feature>
<dbReference type="Pfam" id="PF13440">
    <property type="entry name" value="Polysacc_synt_3"/>
    <property type="match status" value="1"/>
</dbReference>
<protein>
    <submittedName>
        <fullName evidence="7">Oligosaccharide flippase family protein</fullName>
    </submittedName>
</protein>
<feature type="transmembrane region" description="Helical" evidence="6">
    <location>
        <begin position="89"/>
        <end position="105"/>
    </location>
</feature>
<dbReference type="RefSeq" id="WP_016801057.1">
    <property type="nucleotide sequence ID" value="NZ_AIDR02000027.1"/>
</dbReference>
<evidence type="ECO:0000256" key="6">
    <source>
        <dbReference type="SAM" id="Phobius"/>
    </source>
</evidence>
<keyword evidence="5 6" id="KW-0472">Membrane</keyword>
<evidence type="ECO:0000313" key="7">
    <source>
        <dbReference type="EMBL" id="WZS85525.1"/>
    </source>
</evidence>
<keyword evidence="2" id="KW-1003">Cell membrane</keyword>